<evidence type="ECO:0000313" key="3">
    <source>
        <dbReference type="Proteomes" id="UP001153365"/>
    </source>
</evidence>
<accession>A0AAV0B642</accession>
<dbReference type="EMBL" id="CALTRL010003688">
    <property type="protein sequence ID" value="CAH7681719.1"/>
    <property type="molecule type" value="Genomic_DNA"/>
</dbReference>
<protein>
    <submittedName>
        <fullName evidence="2">Secreted protein</fullName>
    </submittedName>
</protein>
<evidence type="ECO:0000313" key="2">
    <source>
        <dbReference type="EMBL" id="CAH7681719.1"/>
    </source>
</evidence>
<name>A0AAV0B642_PHAPC</name>
<dbReference type="Proteomes" id="UP001153365">
    <property type="component" value="Unassembled WGS sequence"/>
</dbReference>
<sequence>MNQSLFYPLFALVFASAALATIHTQCYSYFRNKDNCVNSAADDRVRCSSMKNVPAGISQLFQHQKPKKKSSLHRRYDSVDKSPCVKRLHRSVATTKTKIEEYVYGAAHHPTRLKNSHKRDLNTELLFLRFIQRKGNPNHTVYAPVIDGCGFDTTDENPGCFRIAFTSTTFNELIPTKEENDAGFMENLVWDFDNFYGNSTRNGPV</sequence>
<keyword evidence="3" id="KW-1185">Reference proteome</keyword>
<feature type="chain" id="PRO_5043482674" evidence="1">
    <location>
        <begin position="21"/>
        <end position="205"/>
    </location>
</feature>
<feature type="signal peptide" evidence="1">
    <location>
        <begin position="1"/>
        <end position="20"/>
    </location>
</feature>
<keyword evidence="1" id="KW-0732">Signal</keyword>
<dbReference type="AlphaFoldDB" id="A0AAV0B642"/>
<proteinExistence type="predicted"/>
<gene>
    <name evidence="2" type="ORF">PPACK8108_LOCUS14365</name>
</gene>
<reference evidence="2" key="1">
    <citation type="submission" date="2022-06" db="EMBL/GenBank/DDBJ databases">
        <authorList>
            <consortium name="SYNGENTA / RWTH Aachen University"/>
        </authorList>
    </citation>
    <scope>NUCLEOTIDE SEQUENCE</scope>
</reference>
<evidence type="ECO:0000256" key="1">
    <source>
        <dbReference type="SAM" id="SignalP"/>
    </source>
</evidence>
<organism evidence="2 3">
    <name type="scientific">Phakopsora pachyrhizi</name>
    <name type="common">Asian soybean rust disease fungus</name>
    <dbReference type="NCBI Taxonomy" id="170000"/>
    <lineage>
        <taxon>Eukaryota</taxon>
        <taxon>Fungi</taxon>
        <taxon>Dikarya</taxon>
        <taxon>Basidiomycota</taxon>
        <taxon>Pucciniomycotina</taxon>
        <taxon>Pucciniomycetes</taxon>
        <taxon>Pucciniales</taxon>
        <taxon>Phakopsoraceae</taxon>
        <taxon>Phakopsora</taxon>
    </lineage>
</organism>
<comment type="caution">
    <text evidence="2">The sequence shown here is derived from an EMBL/GenBank/DDBJ whole genome shotgun (WGS) entry which is preliminary data.</text>
</comment>